<dbReference type="Pfam" id="PF23138">
    <property type="entry name" value="CTLH_Armc9"/>
    <property type="match status" value="1"/>
</dbReference>
<dbReference type="PROSITE" id="PS50176">
    <property type="entry name" value="ARM_REPEAT"/>
    <property type="match status" value="1"/>
</dbReference>
<sequence>MYKNPTQTRQQLLQSANNSKRQYQSQQGNPNNINNKNQKINEQSQKTNKRNSNPNPNQSQELQGLNSKLNQKNTTSNPSQYTGKRLQSAQVNRTTDQKDQHQEAVFNIIHEYLAKKGLTKTLESFENEINNQSQLQTQELHDQQIKQEKLIEAFNSGNREQFFKIWAQIVPTNTRQNNDQCSKLEFYLNIYFFVYNIHPFCGTSKKPSQIPKQNVEQFKLYLENRGKDLSKTSEFLQYYALPYIDKPQKHTALKHIFTQEWVQEIQEKLAHFLKSFYPSEQQPLLYQMYQAFVKQNLKQDIDDVSLLNLEKLHLEQKKSFMDQSQLEQMQKSEIAQLKNDNQELMSLLQELNQKHQTLLQRYKEDKEQVKNSIFESQKKWVQVSQDLVIISKNAQGVKFSENQIASYTKKILKFENTLSTNIEELISQSQDQSIFDKVSQTEIDNSVIPQQKMEQQPYKQEKEQFYTPLNFAKIKEVFLRAQEPILICAILQALKWRITKSRGAYVRREVVISYATFDILGCKNLGLQQELLMGDKKVQEFTLRLINSMASDYHGRSYLVESDELVKRLINILRIEHEDTPIRRNALGSLQKLSLRRRPQIVMIQNDLIQWIVDTLRDQKDTLSEYSYEYATALFMNLSLRSLGKNKCEDQHFMKDVLEVLNALLEHENTQVRTFVNGTLYSLLSRQIIREQAISMGFNDILNFLMENSDDRFTKQIQYIIDQLNRDSTDEEIQSDNEEDNDVDDIEDEEDLGEEEETDELINVDNILLGEELLINQYALQGQEAIDLAHQIYNQ</sequence>
<feature type="compositionally biased region" description="Polar residues" evidence="8">
    <location>
        <begin position="50"/>
        <end position="94"/>
    </location>
</feature>
<dbReference type="InterPro" id="IPR056327">
    <property type="entry name" value="ARMC9_CTLH-like_dom"/>
</dbReference>
<evidence type="ECO:0000256" key="8">
    <source>
        <dbReference type="SAM" id="MobiDB-lite"/>
    </source>
</evidence>
<evidence type="ECO:0000256" key="7">
    <source>
        <dbReference type="SAM" id="Coils"/>
    </source>
</evidence>
<feature type="domain" description="ARMC9 CTLH-like" evidence="10">
    <location>
        <begin position="145"/>
        <end position="277"/>
    </location>
</feature>
<keyword evidence="4" id="KW-0970">Cilium biogenesis/degradation</keyword>
<dbReference type="PROSITE" id="PS50896">
    <property type="entry name" value="LISH"/>
    <property type="match status" value="1"/>
</dbReference>
<gene>
    <name evidence="11" type="ORF">PPERSA_10928</name>
</gene>
<dbReference type="SUPFAM" id="SSF48371">
    <property type="entry name" value="ARM repeat"/>
    <property type="match status" value="1"/>
</dbReference>
<dbReference type="OMA" id="QQSDKEF"/>
<dbReference type="InterPro" id="IPR000225">
    <property type="entry name" value="Armadillo"/>
</dbReference>
<comment type="subcellular location">
    <subcellularLocation>
        <location evidence="2">Cytoplasm</location>
        <location evidence="2">Cytoskeleton</location>
        <location evidence="2">Cilium basal body</location>
    </subcellularLocation>
    <subcellularLocation>
        <location evidence="1">Cytoplasm</location>
        <location evidence="1">Cytoskeleton</location>
        <location evidence="1">Microtubule organizing center</location>
        <location evidence="1">Centrosome</location>
        <location evidence="1">Centriole</location>
    </subcellularLocation>
</comment>
<dbReference type="PANTHER" id="PTHR14881">
    <property type="entry name" value="LISH DOMAIN-CONTAINING PROTEIN ARMC9"/>
    <property type="match status" value="1"/>
</dbReference>
<feature type="repeat" description="ARM" evidence="6">
    <location>
        <begin position="564"/>
        <end position="594"/>
    </location>
</feature>
<dbReference type="Gene3D" id="1.25.10.10">
    <property type="entry name" value="Leucine-rich Repeat Variant"/>
    <property type="match status" value="1"/>
</dbReference>
<feature type="coiled-coil region" evidence="7">
    <location>
        <begin position="334"/>
        <end position="379"/>
    </location>
</feature>
<dbReference type="PANTHER" id="PTHR14881:SF4">
    <property type="entry name" value="LISH DOMAIN-CONTAINING PROTEIN ARMC9"/>
    <property type="match status" value="1"/>
</dbReference>
<dbReference type="Pfam" id="PF21050">
    <property type="entry name" value="ARMC9_ARM"/>
    <property type="match status" value="1"/>
</dbReference>
<dbReference type="InterPro" id="IPR040369">
    <property type="entry name" value="ARMC9"/>
</dbReference>
<dbReference type="OrthoDB" id="538223at2759"/>
<comment type="caution">
    <text evidence="11">The sequence shown here is derived from an EMBL/GenBank/DDBJ whole genome shotgun (WGS) entry which is preliminary data.</text>
</comment>
<feature type="compositionally biased region" description="Low complexity" evidence="8">
    <location>
        <begin position="24"/>
        <end position="45"/>
    </location>
</feature>
<evidence type="ECO:0000313" key="12">
    <source>
        <dbReference type="Proteomes" id="UP000054937"/>
    </source>
</evidence>
<dbReference type="GO" id="GO:0097542">
    <property type="term" value="C:ciliary tip"/>
    <property type="evidence" value="ECO:0007669"/>
    <property type="project" value="TreeGrafter"/>
</dbReference>
<dbReference type="EMBL" id="LDAU01000006">
    <property type="protein sequence ID" value="KRX11161.1"/>
    <property type="molecule type" value="Genomic_DNA"/>
</dbReference>
<keyword evidence="12" id="KW-1185">Reference proteome</keyword>
<accession>A0A0V0R9J9</accession>
<keyword evidence="7" id="KW-0175">Coiled coil</keyword>
<dbReference type="InterPro" id="IPR006594">
    <property type="entry name" value="LisH"/>
</dbReference>
<organism evidence="11 12">
    <name type="scientific">Pseudocohnilembus persalinus</name>
    <name type="common">Ciliate</name>
    <dbReference type="NCBI Taxonomy" id="266149"/>
    <lineage>
        <taxon>Eukaryota</taxon>
        <taxon>Sar</taxon>
        <taxon>Alveolata</taxon>
        <taxon>Ciliophora</taxon>
        <taxon>Intramacronucleata</taxon>
        <taxon>Oligohymenophorea</taxon>
        <taxon>Scuticociliatia</taxon>
        <taxon>Philasterida</taxon>
        <taxon>Pseudocohnilembidae</taxon>
        <taxon>Pseudocohnilembus</taxon>
    </lineage>
</organism>
<name>A0A0V0R9J9_PSEPJ</name>
<reference evidence="11 12" key="1">
    <citation type="journal article" date="2015" name="Sci. Rep.">
        <title>Genome of the facultative scuticociliatosis pathogen Pseudocohnilembus persalinus provides insight into its virulence through horizontal gene transfer.</title>
        <authorList>
            <person name="Xiong J."/>
            <person name="Wang G."/>
            <person name="Cheng J."/>
            <person name="Tian M."/>
            <person name="Pan X."/>
            <person name="Warren A."/>
            <person name="Jiang C."/>
            <person name="Yuan D."/>
            <person name="Miao W."/>
        </authorList>
    </citation>
    <scope>NUCLEOTIDE SEQUENCE [LARGE SCALE GENOMIC DNA]</scope>
    <source>
        <strain evidence="11">36N120E</strain>
    </source>
</reference>
<feature type="compositionally biased region" description="Acidic residues" evidence="8">
    <location>
        <begin position="729"/>
        <end position="757"/>
    </location>
</feature>
<feature type="region of interest" description="Disordered" evidence="8">
    <location>
        <begin position="1"/>
        <end position="98"/>
    </location>
</feature>
<evidence type="ECO:0000256" key="4">
    <source>
        <dbReference type="ARBA" id="ARBA00022794"/>
    </source>
</evidence>
<keyword evidence="5" id="KW-0966">Cell projection</keyword>
<dbReference type="InterPro" id="IPR016024">
    <property type="entry name" value="ARM-type_fold"/>
</dbReference>
<evidence type="ECO:0000256" key="2">
    <source>
        <dbReference type="ARBA" id="ARBA00004120"/>
    </source>
</evidence>
<dbReference type="GO" id="GO:0036064">
    <property type="term" value="C:ciliary basal body"/>
    <property type="evidence" value="ECO:0007669"/>
    <property type="project" value="InterPro"/>
</dbReference>
<dbReference type="InterPro" id="IPR011989">
    <property type="entry name" value="ARM-like"/>
</dbReference>
<dbReference type="InParanoid" id="A0A0V0R9J9"/>
<feature type="domain" description="LisH" evidence="9">
    <location>
        <begin position="603"/>
        <end position="725"/>
    </location>
</feature>
<feature type="compositionally biased region" description="Polar residues" evidence="8">
    <location>
        <begin position="1"/>
        <end position="23"/>
    </location>
</feature>
<dbReference type="InterPro" id="IPR048959">
    <property type="entry name" value="ARMC9_ARM_dom"/>
</dbReference>
<evidence type="ECO:0000256" key="1">
    <source>
        <dbReference type="ARBA" id="ARBA00004114"/>
    </source>
</evidence>
<feature type="region of interest" description="Disordered" evidence="8">
    <location>
        <begin position="727"/>
        <end position="757"/>
    </location>
</feature>
<dbReference type="GO" id="GO:0060271">
    <property type="term" value="P:cilium assembly"/>
    <property type="evidence" value="ECO:0007669"/>
    <property type="project" value="InterPro"/>
</dbReference>
<evidence type="ECO:0000259" key="10">
    <source>
        <dbReference type="Pfam" id="PF23138"/>
    </source>
</evidence>
<proteinExistence type="predicted"/>
<dbReference type="GO" id="GO:0005814">
    <property type="term" value="C:centriole"/>
    <property type="evidence" value="ECO:0007669"/>
    <property type="project" value="UniProtKB-SubCell"/>
</dbReference>
<dbReference type="Proteomes" id="UP000054937">
    <property type="component" value="Unassembled WGS sequence"/>
</dbReference>
<evidence type="ECO:0000256" key="6">
    <source>
        <dbReference type="PROSITE-ProRule" id="PRU00259"/>
    </source>
</evidence>
<protein>
    <recommendedName>
        <fullName evidence="3">LisH domain-containing protein ARMC9</fullName>
    </recommendedName>
</protein>
<evidence type="ECO:0000313" key="11">
    <source>
        <dbReference type="EMBL" id="KRX11161.1"/>
    </source>
</evidence>
<evidence type="ECO:0000256" key="5">
    <source>
        <dbReference type="ARBA" id="ARBA00023273"/>
    </source>
</evidence>
<evidence type="ECO:0000259" key="9">
    <source>
        <dbReference type="Pfam" id="PF21050"/>
    </source>
</evidence>
<dbReference type="AlphaFoldDB" id="A0A0V0R9J9"/>
<evidence type="ECO:0000256" key="3">
    <source>
        <dbReference type="ARBA" id="ARBA00021146"/>
    </source>
</evidence>